<organism evidence="1 2">
    <name type="scientific">Guyanagaster necrorhizus</name>
    <dbReference type="NCBI Taxonomy" id="856835"/>
    <lineage>
        <taxon>Eukaryota</taxon>
        <taxon>Fungi</taxon>
        <taxon>Dikarya</taxon>
        <taxon>Basidiomycota</taxon>
        <taxon>Agaricomycotina</taxon>
        <taxon>Agaricomycetes</taxon>
        <taxon>Agaricomycetidae</taxon>
        <taxon>Agaricales</taxon>
        <taxon>Marasmiineae</taxon>
        <taxon>Physalacriaceae</taxon>
        <taxon>Guyanagaster</taxon>
    </lineage>
</organism>
<dbReference type="InterPro" id="IPR011009">
    <property type="entry name" value="Kinase-like_dom_sf"/>
</dbReference>
<proteinExistence type="predicted"/>
<accession>A0A9P7VJH7</accession>
<dbReference type="Proteomes" id="UP000812287">
    <property type="component" value="Unassembled WGS sequence"/>
</dbReference>
<dbReference type="OrthoDB" id="5979581at2759"/>
<sequence>MACSLGSLCSTVRCDSLLLPAYQMQALGEFPTSLRNRSRLSKAWFSNDGTLRHKDVFPKKSLEALIEEQSGGAVILSLDCMDFMRRTLTIEPNERSSIEELLSHWWLNSN</sequence>
<dbReference type="SUPFAM" id="SSF56112">
    <property type="entry name" value="Protein kinase-like (PK-like)"/>
    <property type="match status" value="1"/>
</dbReference>
<keyword evidence="2" id="KW-1185">Reference proteome</keyword>
<reference evidence="1" key="1">
    <citation type="submission" date="2020-11" db="EMBL/GenBank/DDBJ databases">
        <title>Adaptations for nitrogen fixation in a non-lichenized fungal sporocarp promotes dispersal by wood-feeding termites.</title>
        <authorList>
            <consortium name="DOE Joint Genome Institute"/>
            <person name="Koch R.A."/>
            <person name="Yoon G."/>
            <person name="Arayal U."/>
            <person name="Lail K."/>
            <person name="Amirebrahimi M."/>
            <person name="Labutti K."/>
            <person name="Lipzen A."/>
            <person name="Riley R."/>
            <person name="Barry K."/>
            <person name="Henrissat B."/>
            <person name="Grigoriev I.V."/>
            <person name="Herr J.R."/>
            <person name="Aime M.C."/>
        </authorList>
    </citation>
    <scope>NUCLEOTIDE SEQUENCE</scope>
    <source>
        <strain evidence="1">MCA 3950</strain>
    </source>
</reference>
<evidence type="ECO:0000313" key="2">
    <source>
        <dbReference type="Proteomes" id="UP000812287"/>
    </source>
</evidence>
<dbReference type="EMBL" id="MU250557">
    <property type="protein sequence ID" value="KAG7441670.1"/>
    <property type="molecule type" value="Genomic_DNA"/>
</dbReference>
<evidence type="ECO:0000313" key="1">
    <source>
        <dbReference type="EMBL" id="KAG7441670.1"/>
    </source>
</evidence>
<comment type="caution">
    <text evidence="1">The sequence shown here is derived from an EMBL/GenBank/DDBJ whole genome shotgun (WGS) entry which is preliminary data.</text>
</comment>
<dbReference type="Gene3D" id="1.10.510.10">
    <property type="entry name" value="Transferase(Phosphotransferase) domain 1"/>
    <property type="match status" value="1"/>
</dbReference>
<protein>
    <submittedName>
        <fullName evidence="1">Uncharacterized protein</fullName>
    </submittedName>
</protein>
<dbReference type="RefSeq" id="XP_043035170.1">
    <property type="nucleotide sequence ID" value="XM_043181049.1"/>
</dbReference>
<dbReference type="AlphaFoldDB" id="A0A9P7VJH7"/>
<dbReference type="GeneID" id="66103345"/>
<gene>
    <name evidence="1" type="ORF">BT62DRAFT_469420</name>
</gene>
<name>A0A9P7VJH7_9AGAR</name>